<feature type="compositionally biased region" description="Polar residues" evidence="16">
    <location>
        <begin position="803"/>
        <end position="820"/>
    </location>
</feature>
<evidence type="ECO:0000256" key="4">
    <source>
        <dbReference type="ARBA" id="ARBA00010200"/>
    </source>
</evidence>
<dbReference type="FunFam" id="3.30.540.30:FF:000001">
    <property type="entry name" value="Dipeptidyl peptidase 3"/>
    <property type="match status" value="1"/>
</dbReference>
<evidence type="ECO:0000256" key="14">
    <source>
        <dbReference type="ARBA" id="ARBA00031288"/>
    </source>
</evidence>
<dbReference type="FunFam" id="3.30.540.30:FF:000004">
    <property type="entry name" value="Dipeptidyl peptidase 3"/>
    <property type="match status" value="1"/>
</dbReference>
<dbReference type="PROSITE" id="PS50011">
    <property type="entry name" value="PROTEIN_KINASE_DOM"/>
    <property type="match status" value="1"/>
</dbReference>
<evidence type="ECO:0000256" key="10">
    <source>
        <dbReference type="ARBA" id="ARBA00022723"/>
    </source>
</evidence>
<dbReference type="GO" id="GO:0000228">
    <property type="term" value="C:nuclear chromosome"/>
    <property type="evidence" value="ECO:0007669"/>
    <property type="project" value="InterPro"/>
</dbReference>
<protein>
    <recommendedName>
        <fullName evidence="6">Dipeptidyl peptidase 3</fullName>
        <ecNumber evidence="5">3.4.14.4</ecNumber>
    </recommendedName>
    <alternativeName>
        <fullName evidence="14">Dipeptidyl aminopeptidase III</fullName>
    </alternativeName>
    <alternativeName>
        <fullName evidence="15">Dipeptidyl peptidase III</fullName>
    </alternativeName>
</protein>
<dbReference type="Gene3D" id="1.25.10.10">
    <property type="entry name" value="Leucine-rich Repeat Variant"/>
    <property type="match status" value="1"/>
</dbReference>
<keyword evidence="12" id="KW-0862">Zinc</keyword>
<comment type="cofactor">
    <cofactor evidence="2">
        <name>Zn(2+)</name>
        <dbReference type="ChEBI" id="CHEBI:29105"/>
    </cofactor>
</comment>
<dbReference type="Proteomes" id="UP000018001">
    <property type="component" value="Unassembled WGS sequence"/>
</dbReference>
<comment type="catalytic activity">
    <reaction evidence="1">
        <text>Release of an N-terminal dipeptide from a peptide comprising four or more residues, with broad specificity. Also acts on dipeptidyl 2-naphthylamides.</text>
        <dbReference type="EC" id="3.4.14.4"/>
    </reaction>
</comment>
<comment type="subcellular location">
    <subcellularLocation>
        <location evidence="3">Cytoplasm</location>
    </subcellularLocation>
</comment>
<evidence type="ECO:0000256" key="13">
    <source>
        <dbReference type="ARBA" id="ARBA00023049"/>
    </source>
</evidence>
<dbReference type="CDD" id="cd14011">
    <property type="entry name" value="PK_SCY1_like"/>
    <property type="match status" value="1"/>
</dbReference>
<dbReference type="Gene3D" id="3.30.200.20">
    <property type="entry name" value="Phosphorylase Kinase, domain 1"/>
    <property type="match status" value="1"/>
</dbReference>
<evidence type="ECO:0000256" key="2">
    <source>
        <dbReference type="ARBA" id="ARBA00001947"/>
    </source>
</evidence>
<feature type="region of interest" description="Disordered" evidence="16">
    <location>
        <begin position="706"/>
        <end position="895"/>
    </location>
</feature>
<evidence type="ECO:0000313" key="19">
    <source>
        <dbReference type="Proteomes" id="UP000018001"/>
    </source>
</evidence>
<dbReference type="InterPro" id="IPR016024">
    <property type="entry name" value="ARM-type_fold"/>
</dbReference>
<evidence type="ECO:0000256" key="9">
    <source>
        <dbReference type="ARBA" id="ARBA00022670"/>
    </source>
</evidence>
<evidence type="ECO:0000259" key="17">
    <source>
        <dbReference type="PROSITE" id="PS50011"/>
    </source>
</evidence>
<dbReference type="GO" id="GO:0004177">
    <property type="term" value="F:aminopeptidase activity"/>
    <property type="evidence" value="ECO:0007669"/>
    <property type="project" value="UniProtKB-KW"/>
</dbReference>
<organism evidence="18 19">
    <name type="scientific">Byssochlamys spectabilis (strain No. 5 / NBRC 109023)</name>
    <name type="common">Paecilomyces variotii</name>
    <dbReference type="NCBI Taxonomy" id="1356009"/>
    <lineage>
        <taxon>Eukaryota</taxon>
        <taxon>Fungi</taxon>
        <taxon>Dikarya</taxon>
        <taxon>Ascomycota</taxon>
        <taxon>Pezizomycotina</taxon>
        <taxon>Eurotiomycetes</taxon>
        <taxon>Eurotiomycetidae</taxon>
        <taxon>Eurotiales</taxon>
        <taxon>Thermoascaceae</taxon>
        <taxon>Paecilomyces</taxon>
    </lineage>
</organism>
<keyword evidence="10" id="KW-0479">Metal-binding</keyword>
<reference evidence="19" key="1">
    <citation type="journal article" date="2014" name="Genome Announc.">
        <title>Draft genome sequence of the formaldehyde-resistant fungus Byssochlamys spectabilis No. 5 (anamorph Paecilomyces variotii No. 5) (NBRC109023).</title>
        <authorList>
            <person name="Oka T."/>
            <person name="Ekino K."/>
            <person name="Fukuda K."/>
            <person name="Nomura Y."/>
        </authorList>
    </citation>
    <scope>NUCLEOTIDE SEQUENCE [LARGE SCALE GENOMIC DNA]</scope>
    <source>
        <strain evidence="19">No. 5 / NBRC 109023</strain>
    </source>
</reference>
<keyword evidence="11" id="KW-0378">Hydrolase</keyword>
<evidence type="ECO:0000256" key="5">
    <source>
        <dbReference type="ARBA" id="ARBA00012063"/>
    </source>
</evidence>
<dbReference type="PANTHER" id="PTHR23422:SF11">
    <property type="entry name" value="DIPEPTIDYL PEPTIDASE 3"/>
    <property type="match status" value="1"/>
</dbReference>
<dbReference type="SUPFAM" id="SSF57716">
    <property type="entry name" value="Glucocorticoid receptor-like (DNA-binding domain)"/>
    <property type="match status" value="1"/>
</dbReference>
<feature type="compositionally biased region" description="Polar residues" evidence="16">
    <location>
        <begin position="718"/>
        <end position="776"/>
    </location>
</feature>
<feature type="region of interest" description="Disordered" evidence="16">
    <location>
        <begin position="2293"/>
        <end position="2327"/>
    </location>
</feature>
<feature type="region of interest" description="Disordered" evidence="16">
    <location>
        <begin position="1832"/>
        <end position="1857"/>
    </location>
</feature>
<feature type="compositionally biased region" description="Low complexity" evidence="16">
    <location>
        <begin position="1756"/>
        <end position="1767"/>
    </location>
</feature>
<dbReference type="GO" id="GO:0006508">
    <property type="term" value="P:proteolysis"/>
    <property type="evidence" value="ECO:0007669"/>
    <property type="project" value="UniProtKB-KW"/>
</dbReference>
<dbReference type="eggNOG" id="KOG3675">
    <property type="taxonomic scope" value="Eukaryota"/>
</dbReference>
<dbReference type="InterPro" id="IPR000719">
    <property type="entry name" value="Prot_kinase_dom"/>
</dbReference>
<sequence>MFSSALKSFTSNISSNYQISPNPTLVSGPWKVYDGKKKSTGNAASVFVFERKFLEPRSSGFGSRSSNSSTKKLQDEVVERLKREASTLSRLRHPSILQVLEPVEETRNGGLMFATEPVTASLASILQEKDRETRYAAGPNGVGSGENVEMDELEIQKGLLQIAKGLEFLHESAGLVHGNLNPQAIFINAKSDWKIAGLAFTGPPDSSEIPSSVPPLALSEVLYHDPRLPSSVQLDLDYASPDFVMDTHVTSSADLFSLGLIIVSIYNSPHVSPLQTHSNLNTYKKLLSSPSSTPTKSNGFLSSKPLPDDLASHVLPRLITRRPAQRMNAREFQQSQYFDNVLVSTIRFLESFPTKTPNEKSQFLRGLQRVLAGFPTSVLERKVLGVLLEETKDRELLSLILQNIFKIIERSPNSRKIFPERVIPRLKEIFLVSGNKAASRERDTNKEAGLMVVLENMNTIAENCSGREFKEDVLPIIRLGMDSPTHALVDASMKCLSVILPVLDFSTVKNEVFPPIANTFSKTSSLAIKVRGLESFVVLCGGSINGPSIPEDDLSGVVQSGKSKKTSSILDKYTVQEKLVPLLKAIRTKEPAVMMAALKVFREVGKIADTDFLALEVLPVLWSFSLGPLLNLKQFEEYMAVIKSLSTKIEHEQKKKLQELSSTNGSEHFRNGSRDNSVVSGLSGHSAVDETQDGFERLVLGKSSTSNTANNDLWGEDWSSQPSTVTKTSTQPSTPTFAWSSSTKAATGLSNNQPTTGNLGMPSRTITPDLNMSSFPSLEPAKRQSPSSVGSFSMGQPSSSMSNLANLHQSGSRTASSSSIPAAGRTGMQSNYSAFAIPPPPSTTTPRQPQTMTMPAPQNTATLGPSQNQWANLSSSNALPNNSSAFPPSQPKKGLDKRARSLFGQRPVGKADSFSPHRVTPMPAWTAIGLPLGGRSNPSFCLEPAVMVPLRSLSRAAGNIHRLIARPRPSSSSPAAHRVQLLQQHLRQSSSTSTSINSNPLESSTLLGSRTVSMDAKTKQQYLADSPPTVVRLEIKPHWDRLKSDRSRKYAHYLSRAAFEGTRVTLRQVSPESEPIYDLIISLYHASKGNWSDLAQKTNVSQEDLRFFLEYAAQFLGNCGNYKGFGDSKIVPRISPAALKSLASASPEATAAWEKANSSGGGIYETNDPALMHLGYPESNHMTTYYPDSPSITKDEITAIGDFLEQKGLPLENTRLRKTSTGNFELLIASAVSPSAQDRDLGDADNWELQGKLQGKKLSLVFGDYSEEMAKISNSIQQAALNAETDRQEKMLEQYARSFKTGSIEAFKESQRIWVKDQGPEIETNIGFVETYRDPHGVRGEWEGFVAMVNVERTEAFGKLVSSAQDMIPKLPWGKEFEKDKFLSPDFTSLEVLSFAGSGIPAGINLPNYDDIRQNLGFKNVSLGNVLSAKAPNEPVPFIPEKDLEVYRNFRDPAFEVQVGIHELLGHGTGKLLQETAPGEYNFDVSNPPVSPVDNKPISTWYKPGQTWSSVFGPIASSYEECRAECVAMALSCDFSILKIFGFGDGKEDLSSEAGDVLFAAYLQMARAGVVALEFWDPKSRKWGQAHMQARYSILRTFLDAGDDFVKLAYTKEDLSDLEIQLDRSKILTHGRPAVEKYLQKLHVYKSTADFQAGKKLYDEITHVDDWWGTKVREIVLQKKIPRKVFVQANTVLEGDKVVLKEYEPTLEGLIQSYAELFALSDPRSSHGSPATARPPPPIDSIEEDASYTDPPLDPPDSQASSSKAASPGPPPFSSLYSTHDPDFDCLEAVTAESPSATISAVAPAPPFEELPEGSPASSVVSDTKAVLCAGKERAGESSGKSEEAEPPPPYTEGSSPIESFTYVMAAAGGAASIITQVQQGGPPINTLGDISADEHITLDLRGTRFTLSRDELLTLPEFVLLSLFPNGLLPDGHMGTFHEGDIYPVDYDPASLQYMLDFFRSVAQSIPSSSPSPSMSPDIDASMESMQGSARDMLQDRAGIIVLREDLDFYVIPPKPEIDHSEMIEVKRAAAKVLLKQDGIFSGLRKSDEAGSTEQHLIEMLTAGGFNHDDRWGHRAGEPNKAVICSLALAKLRTDIKGDLANNNTLGMAQKLLLFWRKPARRCWWEGVELEGVEGTEGKLKVWIRRVWTLEMSVIGLRPFCAPFSTTSNDIFLYFRSAGWISEVTAHISHYKTFPPASQSSAPTTQASPFRIYWSFWCRPTIANLPSCFPQQGHVRETLIEAPKMSPVRGYISSYPPRVRQYGNALLTPVIPPTQAAPSRTTKRGTTAINYAEDGFDDDDFDDSEGPRRPTGLRSLRRDDSSMDKVPLSEKVGKEAHAPVQVQGIFREWMIRRMLRPACADQLQIQAQLPLTLIPIRIDLEVPAHQPLEPFPLPRGIMEPGLNPTLPGYRRPEPAPAYRIKDTFLWNLHEALATPEEFATGFVRDLDMPNPPGMIAAISTQIRQQLEEYAGVALHPLFQSTPGNKPGEAAAPSRDVSVTAVQGDSTRPNRVTKEALVNDSVLNPDDAYRCIINLNINLQNRLYTDKFEWSLLHPPGMAEDFAKVTCADLGLGGEWVSAISHGIYEAVLKLKKEVCESGGLISGVGGYGNEIDNQAANGAEAGWRYDPDGLGDEWEPKVETLSKEEIEKREGDRERQIRRLRRETARFSSTTGITPDTSRQVGGGYFDAPDPDTPLGRGERSKRKRRFRSLSPLARGGTPGGRGTPDTSSGYGGGSGSLADWERNTWRCTNCMVYGTSVWAVRDGPAGPRTLCHNCGLLFERDGMTPEWSKDLHRHDIALLTR</sequence>
<comment type="caution">
    <text evidence="18">The sequence shown here is derived from an EMBL/GenBank/DDBJ whole genome shotgun (WGS) entry which is preliminary data.</text>
</comment>
<dbReference type="Pfam" id="PF03571">
    <property type="entry name" value="Peptidase_M49"/>
    <property type="match status" value="1"/>
</dbReference>
<evidence type="ECO:0000256" key="8">
    <source>
        <dbReference type="ARBA" id="ARBA00022490"/>
    </source>
</evidence>
<dbReference type="eggNOG" id="KOG1649">
    <property type="taxonomic scope" value="Eukaryota"/>
</dbReference>
<dbReference type="GO" id="GO:0008237">
    <property type="term" value="F:metallopeptidase activity"/>
    <property type="evidence" value="ECO:0007669"/>
    <property type="project" value="UniProtKB-KW"/>
</dbReference>
<dbReference type="Gene3D" id="3.30.540.30">
    <property type="match status" value="3"/>
</dbReference>
<dbReference type="GO" id="GO:0005524">
    <property type="term" value="F:ATP binding"/>
    <property type="evidence" value="ECO:0007669"/>
    <property type="project" value="InterPro"/>
</dbReference>
<dbReference type="InParanoid" id="V5G3Q3"/>
<dbReference type="InterPro" id="IPR011009">
    <property type="entry name" value="Kinase-like_dom_sf"/>
</dbReference>
<name>V5G3Q3_BYSSN</name>
<dbReference type="SMART" id="SM00220">
    <property type="entry name" value="S_TKc"/>
    <property type="match status" value="1"/>
</dbReference>
<dbReference type="GO" id="GO:0008239">
    <property type="term" value="F:dipeptidyl-peptidase activity"/>
    <property type="evidence" value="ECO:0007669"/>
    <property type="project" value="UniProtKB-EC"/>
</dbReference>
<evidence type="ECO:0000256" key="16">
    <source>
        <dbReference type="SAM" id="MobiDB-lite"/>
    </source>
</evidence>
<dbReference type="SUPFAM" id="SSF54695">
    <property type="entry name" value="POZ domain"/>
    <property type="match status" value="1"/>
</dbReference>
<feature type="compositionally biased region" description="Acidic residues" evidence="16">
    <location>
        <begin position="2295"/>
        <end position="2305"/>
    </location>
</feature>
<dbReference type="EMBL" id="BAUL01000132">
    <property type="protein sequence ID" value="GAD95487.1"/>
    <property type="molecule type" value="Genomic_DNA"/>
</dbReference>
<feature type="domain" description="Protein kinase" evidence="17">
    <location>
        <begin position="32"/>
        <end position="338"/>
    </location>
</feature>
<dbReference type="eggNOG" id="KOG2137">
    <property type="taxonomic scope" value="Eukaryota"/>
</dbReference>
<proteinExistence type="inferred from homology"/>
<evidence type="ECO:0000313" key="18">
    <source>
        <dbReference type="EMBL" id="GAD95487.1"/>
    </source>
</evidence>
<feature type="region of interest" description="Disordered" evidence="16">
    <location>
        <begin position="658"/>
        <end position="686"/>
    </location>
</feature>
<feature type="compositionally biased region" description="Low complexity" evidence="16">
    <location>
        <begin position="787"/>
        <end position="802"/>
    </location>
</feature>
<feature type="compositionally biased region" description="Basic and acidic residues" evidence="16">
    <location>
        <begin position="2642"/>
        <end position="2666"/>
    </location>
</feature>
<keyword evidence="13" id="KW-0482">Metalloprotease</keyword>
<gene>
    <name evidence="18" type="ORF">PVAR5_4130</name>
</gene>
<evidence type="ECO:0000256" key="3">
    <source>
        <dbReference type="ARBA" id="ARBA00004496"/>
    </source>
</evidence>
<dbReference type="HOGENOM" id="CLU_226847_0_0_1"/>
<dbReference type="PANTHER" id="PTHR23422">
    <property type="entry name" value="DIPEPTIDYL PEPTIDASE III-RELATED"/>
    <property type="match status" value="1"/>
</dbReference>
<accession>V5G3Q3</accession>
<dbReference type="EC" id="3.4.14.4" evidence="5"/>
<dbReference type="Gene3D" id="1.10.510.10">
    <property type="entry name" value="Transferase(Phosphotransferase) domain 1"/>
    <property type="match status" value="1"/>
</dbReference>
<dbReference type="InterPro" id="IPR011333">
    <property type="entry name" value="SKP1/BTB/POZ_sf"/>
</dbReference>
<dbReference type="GO" id="GO:0005737">
    <property type="term" value="C:cytoplasm"/>
    <property type="evidence" value="ECO:0007669"/>
    <property type="project" value="UniProtKB-SubCell"/>
</dbReference>
<feature type="compositionally biased region" description="Basic and acidic residues" evidence="16">
    <location>
        <begin position="1832"/>
        <end position="1844"/>
    </location>
</feature>
<dbReference type="GO" id="GO:0046872">
    <property type="term" value="F:metal ion binding"/>
    <property type="evidence" value="ECO:0007669"/>
    <property type="project" value="UniProtKB-KW"/>
</dbReference>
<feature type="compositionally biased region" description="Polar residues" evidence="16">
    <location>
        <begin position="2668"/>
        <end position="2681"/>
    </location>
</feature>
<evidence type="ECO:0000256" key="11">
    <source>
        <dbReference type="ARBA" id="ARBA00022801"/>
    </source>
</evidence>
<feature type="compositionally biased region" description="Low complexity" evidence="16">
    <location>
        <begin position="871"/>
        <end position="887"/>
    </location>
</feature>
<keyword evidence="8" id="KW-0963">Cytoplasm</keyword>
<keyword evidence="19" id="KW-1185">Reference proteome</keyword>
<evidence type="ECO:0000256" key="12">
    <source>
        <dbReference type="ARBA" id="ARBA00022833"/>
    </source>
</evidence>
<evidence type="ECO:0000256" key="7">
    <source>
        <dbReference type="ARBA" id="ARBA00022438"/>
    </source>
</evidence>
<feature type="compositionally biased region" description="Polar residues" evidence="16">
    <location>
        <begin position="861"/>
        <end position="870"/>
    </location>
</feature>
<comment type="similarity">
    <text evidence="4">Belongs to the peptidase M49 family.</text>
</comment>
<dbReference type="GO" id="GO:0006338">
    <property type="term" value="P:chromatin remodeling"/>
    <property type="evidence" value="ECO:0007669"/>
    <property type="project" value="InterPro"/>
</dbReference>
<feature type="region of interest" description="Disordered" evidence="16">
    <location>
        <begin position="1722"/>
        <end position="1780"/>
    </location>
</feature>
<dbReference type="SUPFAM" id="SSF56112">
    <property type="entry name" value="Protein kinase-like (PK-like)"/>
    <property type="match status" value="1"/>
</dbReference>
<dbReference type="OrthoDB" id="4694525at2759"/>
<dbReference type="SUPFAM" id="SSF48371">
    <property type="entry name" value="ARM repeat"/>
    <property type="match status" value="1"/>
</dbReference>
<dbReference type="InterPro" id="IPR011989">
    <property type="entry name" value="ARM-like"/>
</dbReference>
<feature type="compositionally biased region" description="Basic and acidic residues" evidence="16">
    <location>
        <begin position="2317"/>
        <end position="2327"/>
    </location>
</feature>
<dbReference type="GO" id="GO:0004672">
    <property type="term" value="F:protein kinase activity"/>
    <property type="evidence" value="ECO:0007669"/>
    <property type="project" value="InterPro"/>
</dbReference>
<keyword evidence="7" id="KW-0031">Aminopeptidase</keyword>
<evidence type="ECO:0000256" key="1">
    <source>
        <dbReference type="ARBA" id="ARBA00001336"/>
    </source>
</evidence>
<dbReference type="InterPro" id="IPR039461">
    <property type="entry name" value="Peptidase_M49"/>
</dbReference>
<dbReference type="InterPro" id="IPR006939">
    <property type="entry name" value="SNF5"/>
</dbReference>
<evidence type="ECO:0000256" key="15">
    <source>
        <dbReference type="ARBA" id="ARBA00032119"/>
    </source>
</evidence>
<keyword evidence="9" id="KW-0645">Protease</keyword>
<dbReference type="FunFam" id="3.30.540.30:FF:000002">
    <property type="entry name" value="Dipeptidyl peptidase 3"/>
    <property type="match status" value="1"/>
</dbReference>
<dbReference type="Pfam" id="PF00069">
    <property type="entry name" value="Pkinase"/>
    <property type="match status" value="1"/>
</dbReference>
<feature type="compositionally biased region" description="Low complexity" evidence="16">
    <location>
        <begin position="844"/>
        <end position="860"/>
    </location>
</feature>
<evidence type="ECO:0000256" key="6">
    <source>
        <dbReference type="ARBA" id="ARBA00014713"/>
    </source>
</evidence>
<feature type="region of interest" description="Disordered" evidence="16">
    <location>
        <begin position="2642"/>
        <end position="2737"/>
    </location>
</feature>
<dbReference type="Pfam" id="PF04855">
    <property type="entry name" value="SNF5"/>
    <property type="match status" value="1"/>
</dbReference>